<organism evidence="9 10">
    <name type="scientific">Brachyspira pilosicoli B2904</name>
    <dbReference type="NCBI Taxonomy" id="1133568"/>
    <lineage>
        <taxon>Bacteria</taxon>
        <taxon>Pseudomonadati</taxon>
        <taxon>Spirochaetota</taxon>
        <taxon>Spirochaetia</taxon>
        <taxon>Brachyspirales</taxon>
        <taxon>Brachyspiraceae</taxon>
        <taxon>Brachyspira</taxon>
    </lineage>
</organism>
<dbReference type="InterPro" id="IPR036095">
    <property type="entry name" value="PTS_EIIB-like_sf"/>
</dbReference>
<evidence type="ECO:0000256" key="3">
    <source>
        <dbReference type="ARBA" id="ARBA00022597"/>
    </source>
</evidence>
<evidence type="ECO:0000256" key="6">
    <source>
        <dbReference type="ARBA" id="ARBA00022777"/>
    </source>
</evidence>
<dbReference type="InterPro" id="IPR013012">
    <property type="entry name" value="PTS_EIIB_3"/>
</dbReference>
<keyword evidence="2" id="KW-0597">Phosphoprotein</keyword>
<protein>
    <submittedName>
        <fullName evidence="9">Phosphotransferase system lactose/cellobiose-specific IIB subunit</fullName>
    </submittedName>
</protein>
<keyword evidence="3" id="KW-0762">Sugar transport</keyword>
<keyword evidence="6" id="KW-0418">Kinase</keyword>
<dbReference type="PATRIC" id="fig|1133568.3.peg.2344"/>
<dbReference type="GO" id="GO:0016301">
    <property type="term" value="F:kinase activity"/>
    <property type="evidence" value="ECO:0007669"/>
    <property type="project" value="UniProtKB-KW"/>
</dbReference>
<dbReference type="EMBL" id="CP003490">
    <property type="protein sequence ID" value="AFR71668.1"/>
    <property type="molecule type" value="Genomic_DNA"/>
</dbReference>
<accession>J9UXP7</accession>
<dbReference type="GO" id="GO:0008982">
    <property type="term" value="F:protein-N(PI)-phosphohistidine-sugar phosphotransferase activity"/>
    <property type="evidence" value="ECO:0007669"/>
    <property type="project" value="InterPro"/>
</dbReference>
<dbReference type="RefSeq" id="WP_014936705.1">
    <property type="nucleotide sequence ID" value="NC_018607.1"/>
</dbReference>
<dbReference type="KEGG" id="bpj:B2904_orf2340"/>
<dbReference type="InterPro" id="IPR051819">
    <property type="entry name" value="PTS_sugar-specific_EIIB"/>
</dbReference>
<proteinExistence type="predicted"/>
<sequence>MTKILLLCSAGMSTSMVVKKMKESAAKRNIEVEIEAVSTARFNELLDSYDVFLLGPQVKFQLKEFQAKAKEKNKPLDVIDFKDYGMMNGEKILDFALNLKFNNSVTK</sequence>
<gene>
    <name evidence="9" type="ORF">B2904_orf2340</name>
</gene>
<reference evidence="9 10" key="1">
    <citation type="journal article" date="2012" name="BMC Genomics">
        <title>Comparative genomics of Brachyspira pilosicoli strains: genome rearrangements, reductions and correlation of genetic compliment with phenotypic diversity.</title>
        <authorList>
            <person name="Mappley L.J."/>
            <person name="Black M.L."/>
            <person name="Abuoun M."/>
            <person name="Darby A.C."/>
            <person name="Woodward M.J."/>
            <person name="Parkhill J."/>
            <person name="Turner A.K."/>
            <person name="Bellgard M.I."/>
            <person name="La T."/>
            <person name="Phillips N.D."/>
            <person name="La Ragione R.M."/>
            <person name="Hampson D.J."/>
        </authorList>
    </citation>
    <scope>NUCLEOTIDE SEQUENCE [LARGE SCALE GENOMIC DNA]</scope>
    <source>
        <strain evidence="9">B2904</strain>
    </source>
</reference>
<dbReference type="PROSITE" id="PS51100">
    <property type="entry name" value="PTS_EIIB_TYPE_3"/>
    <property type="match status" value="1"/>
</dbReference>
<evidence type="ECO:0000256" key="7">
    <source>
        <dbReference type="PROSITE-ProRule" id="PRU00423"/>
    </source>
</evidence>
<evidence type="ECO:0000256" key="4">
    <source>
        <dbReference type="ARBA" id="ARBA00022679"/>
    </source>
</evidence>
<evidence type="ECO:0000256" key="1">
    <source>
        <dbReference type="ARBA" id="ARBA00022448"/>
    </source>
</evidence>
<dbReference type="Gene3D" id="3.40.50.2300">
    <property type="match status" value="1"/>
</dbReference>
<feature type="domain" description="PTS EIIB type-3" evidence="8">
    <location>
        <begin position="1"/>
        <end position="106"/>
    </location>
</feature>
<dbReference type="SUPFAM" id="SSF52794">
    <property type="entry name" value="PTS system IIB component-like"/>
    <property type="match status" value="1"/>
</dbReference>
<keyword evidence="1" id="KW-0813">Transport</keyword>
<dbReference type="Pfam" id="PF02302">
    <property type="entry name" value="PTS_IIB"/>
    <property type="match status" value="1"/>
</dbReference>
<feature type="modified residue" description="Phosphocysteine; by EIIA" evidence="7">
    <location>
        <position position="8"/>
    </location>
</feature>
<dbReference type="PANTHER" id="PTHR34581">
    <property type="entry name" value="PTS SYSTEM N,N'-DIACETYLCHITOBIOSE-SPECIFIC EIIB COMPONENT"/>
    <property type="match status" value="1"/>
</dbReference>
<dbReference type="InterPro" id="IPR003501">
    <property type="entry name" value="PTS_EIIB_2/3"/>
</dbReference>
<evidence type="ECO:0000313" key="9">
    <source>
        <dbReference type="EMBL" id="AFR71668.1"/>
    </source>
</evidence>
<dbReference type="HOGENOM" id="CLU_147323_2_1_12"/>
<name>J9UXP7_BRAPL</name>
<dbReference type="AlphaFoldDB" id="J9UXP7"/>
<evidence type="ECO:0000256" key="5">
    <source>
        <dbReference type="ARBA" id="ARBA00022683"/>
    </source>
</evidence>
<dbReference type="Proteomes" id="UP000007346">
    <property type="component" value="Chromosome"/>
</dbReference>
<dbReference type="PANTHER" id="PTHR34581:SF2">
    <property type="entry name" value="PTS SYSTEM N,N'-DIACETYLCHITOBIOSE-SPECIFIC EIIB COMPONENT"/>
    <property type="match status" value="1"/>
</dbReference>
<keyword evidence="4 9" id="KW-0808">Transferase</keyword>
<dbReference type="CDD" id="cd05564">
    <property type="entry name" value="PTS_IIB_chitobiose_lichenan"/>
    <property type="match status" value="1"/>
</dbReference>
<evidence type="ECO:0000256" key="2">
    <source>
        <dbReference type="ARBA" id="ARBA00022553"/>
    </source>
</evidence>
<evidence type="ECO:0000259" key="8">
    <source>
        <dbReference type="PROSITE" id="PS51100"/>
    </source>
</evidence>
<dbReference type="GO" id="GO:0009401">
    <property type="term" value="P:phosphoenolpyruvate-dependent sugar phosphotransferase system"/>
    <property type="evidence" value="ECO:0007669"/>
    <property type="project" value="UniProtKB-KW"/>
</dbReference>
<keyword evidence="5" id="KW-0598">Phosphotransferase system</keyword>
<evidence type="ECO:0000313" key="10">
    <source>
        <dbReference type="Proteomes" id="UP000007346"/>
    </source>
</evidence>